<dbReference type="GO" id="GO:0015920">
    <property type="term" value="P:lipopolysaccharide transport"/>
    <property type="evidence" value="ECO:0007669"/>
    <property type="project" value="TreeGrafter"/>
</dbReference>
<evidence type="ECO:0000256" key="3">
    <source>
        <dbReference type="ARBA" id="ARBA00022448"/>
    </source>
</evidence>
<keyword evidence="4 8" id="KW-1003">Cell membrane</keyword>
<keyword evidence="5 8" id="KW-0812">Transmembrane</keyword>
<feature type="transmembrane region" description="Helical" evidence="8">
    <location>
        <begin position="332"/>
        <end position="352"/>
    </location>
</feature>
<feature type="transmembrane region" description="Helical" evidence="8">
    <location>
        <begin position="603"/>
        <end position="622"/>
    </location>
</feature>
<keyword evidence="6 8" id="KW-1133">Transmembrane helix</keyword>
<evidence type="ECO:0000313" key="11">
    <source>
        <dbReference type="Proteomes" id="UP000078287"/>
    </source>
</evidence>
<feature type="transmembrane region" description="Helical" evidence="8">
    <location>
        <begin position="461"/>
        <end position="490"/>
    </location>
</feature>
<reference evidence="10 11" key="1">
    <citation type="submission" date="2016-04" db="EMBL/GenBank/DDBJ databases">
        <title>Chloroflexus islandicus sp. nov., a thermophilic filamentous anoxygenic phototrophic bacterium from geyser Strokkur (Iceland).</title>
        <authorList>
            <person name="Gaisin V.A."/>
            <person name="Kalashnikov A.M."/>
            <person name="Sukhacheva M.V."/>
            <person name="Grouzdev D.S."/>
            <person name="Ivanov T.M."/>
            <person name="Kuznetsov B."/>
            <person name="Gorlenko V.M."/>
        </authorList>
    </citation>
    <scope>NUCLEOTIDE SEQUENCE [LARGE SCALE GENOMIC DNA]</scope>
    <source>
        <strain evidence="11">isl-2</strain>
    </source>
</reference>
<feature type="transmembrane region" description="Helical" evidence="8">
    <location>
        <begin position="533"/>
        <end position="552"/>
    </location>
</feature>
<dbReference type="PANTHER" id="PTHR30413">
    <property type="entry name" value="INNER MEMBRANE TRANSPORT PERMEASE"/>
    <property type="match status" value="1"/>
</dbReference>
<evidence type="ECO:0000256" key="5">
    <source>
        <dbReference type="ARBA" id="ARBA00022692"/>
    </source>
</evidence>
<gene>
    <name evidence="10" type="ORF">A6A03_12745</name>
</gene>
<keyword evidence="11" id="KW-1185">Reference proteome</keyword>
<evidence type="ECO:0000256" key="8">
    <source>
        <dbReference type="RuleBase" id="RU361157"/>
    </source>
</evidence>
<dbReference type="RefSeq" id="WP_066785948.1">
    <property type="nucleotide sequence ID" value="NZ_LWQS01000045.1"/>
</dbReference>
<sequence length="633" mass="69146">MANTIKQPLNQTTGWRAIGAALMARRGALPLYQWLWLIICIVGALSVALPPILTRPIIYFADAEVRFDTARYGPIYQPVAPNLTGMDIAIADATEALRLGALARADVRFGLPDFRVEYLLPEPGVVVVRGIAGNAVEAKTLADAGAAELVRQIRAAGGREILRNMLGWQLWQALNGQTPVPNDRFAWLLRDILRLDALPLSRPIEPFSTPRTLADLSGEELSDVARALESRYDLWRFAINTRNATLDALCASAGITETATREAALRSCAAANPAAAAELAARDRTIAQLRAIDAAINYMIREAGTRFNADQVSAAYRIPAALPAAPEPRYELPLIALAALVGAALGLGGIALDRSAGVLPKLQELWQYRELIRNLVLRDLRARYKGSTLGYLWTQIAPLGMMMVYVIVFSFLLPNGIAMFPVFVIVGLLPWNYTAEAVLNGTRSIIDNAALVKKVYFPREVLPLVAVGSSLLNFILSLPMMLLVIIIVQMTTLGRLNLSWTIIYLPVIMALQTVFLAGLALLLGAGAVFFRDVVHLIGIVINIWFFLTPVIYPLSTISEGLAARVIRWLNPLASIIEFYRDIIYGNVVPVGLIPTPGVPSLSAMLRVGVTALVVLAIGYWVFQRTSRHFGEEL</sequence>
<feature type="transmembrane region" description="Helical" evidence="8">
    <location>
        <begin position="418"/>
        <end position="440"/>
    </location>
</feature>
<dbReference type="EMBL" id="LWQS01000045">
    <property type="protein sequence ID" value="OAN46345.1"/>
    <property type="molecule type" value="Genomic_DNA"/>
</dbReference>
<dbReference type="PANTHER" id="PTHR30413:SF10">
    <property type="entry name" value="CAPSULE POLYSACCHARIDE EXPORT INNER-MEMBRANE PROTEIN CTRC"/>
    <property type="match status" value="1"/>
</dbReference>
<dbReference type="InterPro" id="IPR013525">
    <property type="entry name" value="ABC2_TM"/>
</dbReference>
<evidence type="ECO:0000259" key="9">
    <source>
        <dbReference type="PROSITE" id="PS51012"/>
    </source>
</evidence>
<keyword evidence="3 8" id="KW-0813">Transport</keyword>
<feature type="transmembrane region" description="Helical" evidence="8">
    <location>
        <begin position="34"/>
        <end position="53"/>
    </location>
</feature>
<dbReference type="AlphaFoldDB" id="A0A178MEA1"/>
<feature type="transmembrane region" description="Helical" evidence="8">
    <location>
        <begin position="502"/>
        <end position="526"/>
    </location>
</feature>
<comment type="subcellular location">
    <subcellularLocation>
        <location evidence="1 8">Cell membrane</location>
        <topology evidence="1 8">Multi-pass membrane protein</topology>
    </subcellularLocation>
</comment>
<evidence type="ECO:0000256" key="7">
    <source>
        <dbReference type="ARBA" id="ARBA00023136"/>
    </source>
</evidence>
<dbReference type="STRING" id="1707952.A6A03_12745"/>
<evidence type="ECO:0000256" key="1">
    <source>
        <dbReference type="ARBA" id="ARBA00004651"/>
    </source>
</evidence>
<comment type="caution">
    <text evidence="10">The sequence shown here is derived from an EMBL/GenBank/DDBJ whole genome shotgun (WGS) entry which is preliminary data.</text>
</comment>
<dbReference type="Pfam" id="PF01061">
    <property type="entry name" value="ABC2_membrane"/>
    <property type="match status" value="1"/>
</dbReference>
<organism evidence="10 11">
    <name type="scientific">Chloroflexus islandicus</name>
    <dbReference type="NCBI Taxonomy" id="1707952"/>
    <lineage>
        <taxon>Bacteria</taxon>
        <taxon>Bacillati</taxon>
        <taxon>Chloroflexota</taxon>
        <taxon>Chloroflexia</taxon>
        <taxon>Chloroflexales</taxon>
        <taxon>Chloroflexineae</taxon>
        <taxon>Chloroflexaceae</taxon>
        <taxon>Chloroflexus</taxon>
    </lineage>
</organism>
<evidence type="ECO:0000313" key="10">
    <source>
        <dbReference type="EMBL" id="OAN46345.1"/>
    </source>
</evidence>
<dbReference type="PROSITE" id="PS51012">
    <property type="entry name" value="ABC_TM2"/>
    <property type="match status" value="1"/>
</dbReference>
<dbReference type="GO" id="GO:0005886">
    <property type="term" value="C:plasma membrane"/>
    <property type="evidence" value="ECO:0007669"/>
    <property type="project" value="UniProtKB-SubCell"/>
</dbReference>
<accession>A0A178MEA1</accession>
<dbReference type="OrthoDB" id="9786910at2"/>
<evidence type="ECO:0000256" key="6">
    <source>
        <dbReference type="ARBA" id="ARBA00022989"/>
    </source>
</evidence>
<dbReference type="GO" id="GO:0140359">
    <property type="term" value="F:ABC-type transporter activity"/>
    <property type="evidence" value="ECO:0007669"/>
    <property type="project" value="InterPro"/>
</dbReference>
<feature type="domain" description="ABC transmembrane type-2" evidence="9">
    <location>
        <begin position="389"/>
        <end position="625"/>
    </location>
</feature>
<evidence type="ECO:0000256" key="4">
    <source>
        <dbReference type="ARBA" id="ARBA00022475"/>
    </source>
</evidence>
<protein>
    <recommendedName>
        <fullName evidence="8">Transport permease protein</fullName>
    </recommendedName>
</protein>
<evidence type="ECO:0000256" key="2">
    <source>
        <dbReference type="ARBA" id="ARBA00007783"/>
    </source>
</evidence>
<dbReference type="InterPro" id="IPR047817">
    <property type="entry name" value="ABC2_TM_bact-type"/>
</dbReference>
<keyword evidence="7 8" id="KW-0472">Membrane</keyword>
<name>A0A178MEA1_9CHLR</name>
<feature type="transmembrane region" description="Helical" evidence="8">
    <location>
        <begin position="391"/>
        <end position="412"/>
    </location>
</feature>
<proteinExistence type="inferred from homology"/>
<dbReference type="Proteomes" id="UP000078287">
    <property type="component" value="Unassembled WGS sequence"/>
</dbReference>
<comment type="similarity">
    <text evidence="2 8">Belongs to the ABC-2 integral membrane protein family.</text>
</comment>